<evidence type="ECO:0000313" key="2">
    <source>
        <dbReference type="EMBL" id="SDM21983.1"/>
    </source>
</evidence>
<dbReference type="GO" id="GO:0009882">
    <property type="term" value="F:blue light photoreceptor activity"/>
    <property type="evidence" value="ECO:0007669"/>
    <property type="project" value="InterPro"/>
</dbReference>
<dbReference type="InterPro" id="IPR036046">
    <property type="entry name" value="Acylphosphatase-like_dom_sf"/>
</dbReference>
<organism evidence="2 3">
    <name type="scientific">Maricaulis salignorans</name>
    <dbReference type="NCBI Taxonomy" id="144026"/>
    <lineage>
        <taxon>Bacteria</taxon>
        <taxon>Pseudomonadati</taxon>
        <taxon>Pseudomonadota</taxon>
        <taxon>Alphaproteobacteria</taxon>
        <taxon>Maricaulales</taxon>
        <taxon>Maricaulaceae</taxon>
        <taxon>Maricaulis</taxon>
    </lineage>
</organism>
<accession>A0A1G9RFK3</accession>
<name>A0A1G9RFK3_9PROT</name>
<dbReference type="SMART" id="SM01034">
    <property type="entry name" value="BLUF"/>
    <property type="match status" value="1"/>
</dbReference>
<dbReference type="GO" id="GO:0071949">
    <property type="term" value="F:FAD binding"/>
    <property type="evidence" value="ECO:0007669"/>
    <property type="project" value="InterPro"/>
</dbReference>
<dbReference type="PROSITE" id="PS50925">
    <property type="entry name" value="BLUF"/>
    <property type="match status" value="1"/>
</dbReference>
<dbReference type="Proteomes" id="UP000199759">
    <property type="component" value="Unassembled WGS sequence"/>
</dbReference>
<sequence length="141" mass="15597">MVSKARVDLGVGALNGDLGSLLACCMKASTDRHMTGGLIWDSGWFMEVLEGRRDALEDFWQHIIKDPRHADPQRLEFVPLLKRSYETWSVATPRRGPANHSLLRNLRSNVPTAGEVRTHVRTVIATGLVAESPPLVCAVRA</sequence>
<reference evidence="2 3" key="1">
    <citation type="submission" date="2016-10" db="EMBL/GenBank/DDBJ databases">
        <authorList>
            <person name="de Groot N.N."/>
        </authorList>
    </citation>
    <scope>NUCLEOTIDE SEQUENCE [LARGE SCALE GENOMIC DNA]</scope>
    <source>
        <strain evidence="2 3">DSM 16077</strain>
    </source>
</reference>
<dbReference type="AlphaFoldDB" id="A0A1G9RFK3"/>
<dbReference type="SUPFAM" id="SSF54975">
    <property type="entry name" value="Acylphosphatase/BLUF domain-like"/>
    <property type="match status" value="1"/>
</dbReference>
<dbReference type="Pfam" id="PF04940">
    <property type="entry name" value="BLUF"/>
    <property type="match status" value="1"/>
</dbReference>
<evidence type="ECO:0000259" key="1">
    <source>
        <dbReference type="PROSITE" id="PS50925"/>
    </source>
</evidence>
<gene>
    <name evidence="2" type="ORF">SAMN04488568_1074</name>
</gene>
<dbReference type="STRING" id="144026.SAMN04488568_1074"/>
<dbReference type="InterPro" id="IPR007024">
    <property type="entry name" value="BLUF_domain"/>
</dbReference>
<protein>
    <submittedName>
        <fullName evidence="2">Sensors of blue-light using FAD</fullName>
    </submittedName>
</protein>
<feature type="domain" description="BLUF" evidence="1">
    <location>
        <begin position="1"/>
        <end position="91"/>
    </location>
</feature>
<dbReference type="EMBL" id="FNHG01000007">
    <property type="protein sequence ID" value="SDM21983.1"/>
    <property type="molecule type" value="Genomic_DNA"/>
</dbReference>
<keyword evidence="3" id="KW-1185">Reference proteome</keyword>
<evidence type="ECO:0000313" key="3">
    <source>
        <dbReference type="Proteomes" id="UP000199759"/>
    </source>
</evidence>
<proteinExistence type="predicted"/>
<dbReference type="Gene3D" id="3.30.70.100">
    <property type="match status" value="1"/>
</dbReference>